<dbReference type="EnsemblMetazoa" id="GBRI007256-RA">
    <property type="protein sequence ID" value="GBRI007256-PA"/>
    <property type="gene ID" value="GBRI007256"/>
</dbReference>
<name>A0A1A9W5S2_9MUSC</name>
<dbReference type="GO" id="GO:0005634">
    <property type="term" value="C:nucleus"/>
    <property type="evidence" value="ECO:0007669"/>
    <property type="project" value="TreeGrafter"/>
</dbReference>
<reference evidence="2" key="1">
    <citation type="submission" date="2014-03" db="EMBL/GenBank/DDBJ databases">
        <authorList>
            <person name="Aksoy S."/>
            <person name="Warren W."/>
            <person name="Wilson R.K."/>
        </authorList>
    </citation>
    <scope>NUCLEOTIDE SEQUENCE [LARGE SCALE GENOMIC DNA]</scope>
    <source>
        <strain evidence="2">IAEA</strain>
    </source>
</reference>
<dbReference type="STRING" id="37001.A0A1A9W5S2"/>
<reference evidence="1" key="2">
    <citation type="submission" date="2020-05" db="UniProtKB">
        <authorList>
            <consortium name="EnsemblMetazoa"/>
        </authorList>
    </citation>
    <scope>IDENTIFICATION</scope>
    <source>
        <strain evidence="1">IAEA</strain>
    </source>
</reference>
<dbReference type="InterPro" id="IPR010770">
    <property type="entry name" value="Ecd"/>
</dbReference>
<accession>A0A1A9W5S2</accession>
<organism evidence="1 2">
    <name type="scientific">Glossina brevipalpis</name>
    <dbReference type="NCBI Taxonomy" id="37001"/>
    <lineage>
        <taxon>Eukaryota</taxon>
        <taxon>Metazoa</taxon>
        <taxon>Ecdysozoa</taxon>
        <taxon>Arthropoda</taxon>
        <taxon>Hexapoda</taxon>
        <taxon>Insecta</taxon>
        <taxon>Pterygota</taxon>
        <taxon>Neoptera</taxon>
        <taxon>Endopterygota</taxon>
        <taxon>Diptera</taxon>
        <taxon>Brachycera</taxon>
        <taxon>Muscomorpha</taxon>
        <taxon>Hippoboscoidea</taxon>
        <taxon>Glossinidae</taxon>
        <taxon>Glossina</taxon>
    </lineage>
</organism>
<keyword evidence="2" id="KW-1185">Reference proteome</keyword>
<dbReference type="VEuPathDB" id="VectorBase:GBRI007256"/>
<protein>
    <submittedName>
        <fullName evidence="1">Uncharacterized protein</fullName>
    </submittedName>
</protein>
<proteinExistence type="predicted"/>
<dbReference type="Pfam" id="PF07093">
    <property type="entry name" value="SGT1"/>
    <property type="match status" value="1"/>
</dbReference>
<dbReference type="PANTHER" id="PTHR13060">
    <property type="entry name" value="SGT1 PROTEIN HSGT1 SUPPRESSOR OF GCR2"/>
    <property type="match status" value="1"/>
</dbReference>
<dbReference type="Proteomes" id="UP000091820">
    <property type="component" value="Unassembled WGS sequence"/>
</dbReference>
<dbReference type="PANTHER" id="PTHR13060:SF0">
    <property type="entry name" value="PROTEIN ECDYSONELESS HOMOLOG"/>
    <property type="match status" value="1"/>
</dbReference>
<sequence>MSKIFDSNVEFVREEDYVEYFLFPQLTEKCSNTDDESLGEVRKELENTRESYMELVGKLVNERKYIWHKDEFELLVRTCSKEELLLNNETIKMTGITKECKKAKKQQAAVILPPHLHGVTHYGDNIADEWFVVFLLTQITKTFANCVARIIDADGEFLLIEAADVLPKWANPDTCEQRVYLSQGCLHLVQNSPSNTNKTMSIESAVTKIRSNSTLYRVSKEIQCCIDKRIKEFQSVDNLALHHQIVRLPLGVAILLKQRPSLIAAAVRAFCERDVIDMKACRSMRYFPPEQRVRTNICFTRCLYAMIMHTDYTPDRKIGWHLNAKPDTEEYKEDLLGIKLACGFEILASQAKDINADANSPVWKAYVKTLLSKGYFRDNIEGSAEYHRLLEQAKIYFAQNQTRFRTAAVVGTEILQLLKQTDINADELRDEENNLKLSDPDDWLNISAEELDAMLSERYGSKKLYKPNGDLNAEEFTKNISEFLEKQSAFEGIERDSDDVTSNDEETKVNKKEKFRGKVKKNLSMRKACRQNPLETSLPVSEQEESFSTQVRNFLDFAIPEDTWDSQSEMSDYEDEDDIEQNFSSMAGAEHQIDADIKAYMDEMDRELAKTTIGQTFVNTQKKRIIKTKSNSSAPVADEDDFDDIEAFEPININVNTLKNMMDSYKSQLGGAGPVTHLLNAMGAGMSAAVTEEPKDLSESTV</sequence>
<dbReference type="AlphaFoldDB" id="A0A1A9W5S2"/>
<evidence type="ECO:0000313" key="2">
    <source>
        <dbReference type="Proteomes" id="UP000091820"/>
    </source>
</evidence>
<evidence type="ECO:0000313" key="1">
    <source>
        <dbReference type="EnsemblMetazoa" id="GBRI007256-PA"/>
    </source>
</evidence>